<dbReference type="SMART" id="SM01187">
    <property type="entry name" value="Elicitin"/>
    <property type="match status" value="2"/>
</dbReference>
<sequence>MKLAAVLIAPTVAIASAADVGGLDPNVTLPACDTQTLLKIVRSGNSTACTAETGFTIAILKPVTSEDAPKVCGQKSCQAVFADVKDTFKSDCMALGLPFYKYVIEPTEEACAKYSANPLPPCDTAALLKIMHGENSKTCTAETGFSFGILKPVTSEDAPKVCSQKSCQAVLAEIKDTIKTECIALGVAPFFGDVIKRTVDACAKYSAGETPSSRN</sequence>
<keyword evidence="8" id="KW-1185">Reference proteome</keyword>
<organism evidence="7 8">
    <name type="scientific">Pythium oligandrum</name>
    <name type="common">Mycoparasitic fungus</name>
    <dbReference type="NCBI Taxonomy" id="41045"/>
    <lineage>
        <taxon>Eukaryota</taxon>
        <taxon>Sar</taxon>
        <taxon>Stramenopiles</taxon>
        <taxon>Oomycota</taxon>
        <taxon>Peronosporomycetes</taxon>
        <taxon>Pythiales</taxon>
        <taxon>Pythiaceae</taxon>
        <taxon>Pythium</taxon>
    </lineage>
</organism>
<evidence type="ECO:0000256" key="5">
    <source>
        <dbReference type="ARBA" id="ARBA00023157"/>
    </source>
</evidence>
<comment type="caution">
    <text evidence="7">The sequence shown here is derived from an EMBL/GenBank/DDBJ whole genome shotgun (WGS) entry which is preliminary data.</text>
</comment>
<dbReference type="Proteomes" id="UP000794436">
    <property type="component" value="Unassembled WGS sequence"/>
</dbReference>
<keyword evidence="3" id="KW-0964">Secreted</keyword>
<evidence type="ECO:0000256" key="4">
    <source>
        <dbReference type="ARBA" id="ARBA00022978"/>
    </source>
</evidence>
<comment type="subcellular location">
    <subcellularLocation>
        <location evidence="1">Secreted</location>
    </subcellularLocation>
</comment>
<evidence type="ECO:0000256" key="1">
    <source>
        <dbReference type="ARBA" id="ARBA00004613"/>
    </source>
</evidence>
<evidence type="ECO:0000256" key="2">
    <source>
        <dbReference type="ARBA" id="ARBA00009544"/>
    </source>
</evidence>
<feature type="chain" id="PRO_5035426405" evidence="6">
    <location>
        <begin position="18"/>
        <end position="215"/>
    </location>
</feature>
<gene>
    <name evidence="7" type="ORF">Poli38472_011240</name>
</gene>
<keyword evidence="6" id="KW-0732">Signal</keyword>
<evidence type="ECO:0000313" key="8">
    <source>
        <dbReference type="Proteomes" id="UP000794436"/>
    </source>
</evidence>
<keyword evidence="5" id="KW-1015">Disulfide bond</keyword>
<dbReference type="Gene3D" id="1.10.239.10">
    <property type="entry name" value="Elicitin domain"/>
    <property type="match status" value="2"/>
</dbReference>
<dbReference type="Pfam" id="PF00964">
    <property type="entry name" value="Elicitin"/>
    <property type="match status" value="2"/>
</dbReference>
<reference evidence="7" key="1">
    <citation type="submission" date="2019-03" db="EMBL/GenBank/DDBJ databases">
        <title>Long read genome sequence of the mycoparasitic Pythium oligandrum ATCC 38472 isolated from sugarbeet rhizosphere.</title>
        <authorList>
            <person name="Gaulin E."/>
        </authorList>
    </citation>
    <scope>NUCLEOTIDE SEQUENCE</scope>
    <source>
        <strain evidence="7">ATCC 38472_TT</strain>
    </source>
</reference>
<accession>A0A8K1FKY0</accession>
<dbReference type="SUPFAM" id="SSF48647">
    <property type="entry name" value="Fungal elicitin"/>
    <property type="match status" value="2"/>
</dbReference>
<dbReference type="AlphaFoldDB" id="A0A8K1FKY0"/>
<feature type="signal peptide" evidence="6">
    <location>
        <begin position="1"/>
        <end position="17"/>
    </location>
</feature>
<dbReference type="EMBL" id="SPLM01000004">
    <property type="protein sequence ID" value="TMW67620.1"/>
    <property type="molecule type" value="Genomic_DNA"/>
</dbReference>
<evidence type="ECO:0000256" key="3">
    <source>
        <dbReference type="ARBA" id="ARBA00022525"/>
    </source>
</evidence>
<dbReference type="GO" id="GO:0005576">
    <property type="term" value="C:extracellular region"/>
    <property type="evidence" value="ECO:0007669"/>
    <property type="project" value="UniProtKB-SubCell"/>
</dbReference>
<dbReference type="InterPro" id="IPR036470">
    <property type="entry name" value="Elicitin_sf"/>
</dbReference>
<name>A0A8K1FKY0_PYTOL</name>
<dbReference type="InterPro" id="IPR002200">
    <property type="entry name" value="Elicitin"/>
</dbReference>
<dbReference type="GO" id="GO:0052040">
    <property type="term" value="P:symbiont-mediated perturbation of host programmed cell death"/>
    <property type="evidence" value="ECO:0007669"/>
    <property type="project" value="UniProtKB-KW"/>
</dbReference>
<proteinExistence type="inferred from homology"/>
<comment type="similarity">
    <text evidence="2">Belongs to the elicitin family.</text>
</comment>
<protein>
    <submittedName>
        <fullName evidence="7">Uncharacterized protein</fullName>
    </submittedName>
</protein>
<keyword evidence="4" id="KW-0928">Hypersensitive response elicitation</keyword>
<evidence type="ECO:0000313" key="7">
    <source>
        <dbReference type="EMBL" id="TMW67620.1"/>
    </source>
</evidence>
<evidence type="ECO:0000256" key="6">
    <source>
        <dbReference type="SAM" id="SignalP"/>
    </source>
</evidence>